<keyword evidence="1" id="KW-0812">Transmembrane</keyword>
<accession>A0A1I6DCD3</accession>
<dbReference type="RefSeq" id="WP_093588797.1">
    <property type="nucleotide sequence ID" value="NZ_FOYL01000002.1"/>
</dbReference>
<dbReference type="OrthoDB" id="3385334at2"/>
<reference evidence="3" key="1">
    <citation type="submission" date="2016-10" db="EMBL/GenBank/DDBJ databases">
        <authorList>
            <person name="Varghese N."/>
            <person name="Submissions S."/>
        </authorList>
    </citation>
    <scope>NUCLEOTIDE SEQUENCE [LARGE SCALE GENOMIC DNA]</scope>
    <source>
        <strain evidence="3">DSM 44232</strain>
    </source>
</reference>
<dbReference type="Proteomes" id="UP000198583">
    <property type="component" value="Unassembled WGS sequence"/>
</dbReference>
<dbReference type="AlphaFoldDB" id="A0A1I6DCD3"/>
<evidence type="ECO:0000313" key="2">
    <source>
        <dbReference type="EMBL" id="SFR02982.1"/>
    </source>
</evidence>
<protein>
    <submittedName>
        <fullName evidence="2">Uncharacterized protein</fullName>
    </submittedName>
</protein>
<proteinExistence type="predicted"/>
<keyword evidence="3" id="KW-1185">Reference proteome</keyword>
<feature type="transmembrane region" description="Helical" evidence="1">
    <location>
        <begin position="93"/>
        <end position="113"/>
    </location>
</feature>
<sequence>MSDSTKGYGGCALAAFASCVGMSLLSFLMTVLLAPAMAARTLIAGSLDVLPQWLAFAALSLPLATGLVRLVLSKNGRVRSEPQSTRWAWTFNLGAALLGVLNVLGFVLSSATGQAGADLPVAFTAGVFGGAVLVAIWVWDRRPRPDPITVEEIRHTVAEVDRTLHEVRAANERVHQQVLQVQARLAELRAWSPPPQATGRTWHPEAGWTRPVWSDVEFRRLRVCHVESFRCADVVHAVYSSARVSLDTVSHMEQRALRGRAEARGLAGHLAWGRNQLRAEVHTGLGRVQFLNAQTHELKHEIRDTCGAPGQHWFAQLEARNAERRAIG</sequence>
<dbReference type="STRING" id="84724.SAMN04488564_102222"/>
<organism evidence="2 3">
    <name type="scientific">Lentzea waywayandensis</name>
    <dbReference type="NCBI Taxonomy" id="84724"/>
    <lineage>
        <taxon>Bacteria</taxon>
        <taxon>Bacillati</taxon>
        <taxon>Actinomycetota</taxon>
        <taxon>Actinomycetes</taxon>
        <taxon>Pseudonocardiales</taxon>
        <taxon>Pseudonocardiaceae</taxon>
        <taxon>Lentzea</taxon>
    </lineage>
</organism>
<evidence type="ECO:0000313" key="3">
    <source>
        <dbReference type="Proteomes" id="UP000198583"/>
    </source>
</evidence>
<evidence type="ECO:0000256" key="1">
    <source>
        <dbReference type="SAM" id="Phobius"/>
    </source>
</evidence>
<gene>
    <name evidence="2" type="ORF">SAMN04488564_102222</name>
</gene>
<keyword evidence="1" id="KW-0472">Membrane</keyword>
<dbReference type="EMBL" id="FOYL01000002">
    <property type="protein sequence ID" value="SFR02982.1"/>
    <property type="molecule type" value="Genomic_DNA"/>
</dbReference>
<feature type="transmembrane region" description="Helical" evidence="1">
    <location>
        <begin position="53"/>
        <end position="72"/>
    </location>
</feature>
<feature type="transmembrane region" description="Helical" evidence="1">
    <location>
        <begin position="119"/>
        <end position="139"/>
    </location>
</feature>
<keyword evidence="1" id="KW-1133">Transmembrane helix</keyword>
<name>A0A1I6DCD3_9PSEU</name>
<feature type="transmembrane region" description="Helical" evidence="1">
    <location>
        <begin position="12"/>
        <end position="33"/>
    </location>
</feature>
<dbReference type="PROSITE" id="PS51257">
    <property type="entry name" value="PROKAR_LIPOPROTEIN"/>
    <property type="match status" value="1"/>
</dbReference>